<proteinExistence type="predicted"/>
<evidence type="ECO:0008006" key="2">
    <source>
        <dbReference type="Google" id="ProtNLM"/>
    </source>
</evidence>
<protein>
    <recommendedName>
        <fullName evidence="2">Phosphoribosylaminoimidazole synthetase</fullName>
    </recommendedName>
</protein>
<reference evidence="1" key="1">
    <citation type="submission" date="2020-05" db="EMBL/GenBank/DDBJ databases">
        <authorList>
            <person name="Chiriac C."/>
            <person name="Salcher M."/>
            <person name="Ghai R."/>
            <person name="Kavagutti S V."/>
        </authorList>
    </citation>
    <scope>NUCLEOTIDE SEQUENCE</scope>
</reference>
<sequence length="217" mass="25251">MNFVCPLPPIKVFVRAEYLYDFERGHDEYVEGIWCSVKAHRGEAFRFETYLPEYGALYDKLPISAFCHAELTQDGPDLPLDVLQIWDALSYWVTVVEKPLLQGLRCQFFGKDRQLHTGIYMFTLDSCNPDPRIPDFGFAETVDEHKSYNVLKLDNGQFALQPNNRCQFFDPAFNPQEMKKPDFKVATRKYSVEQHAKWRLGDTSTVSYDDRTEEAQP</sequence>
<organism evidence="1">
    <name type="scientific">uncultured Caudovirales phage</name>
    <dbReference type="NCBI Taxonomy" id="2100421"/>
    <lineage>
        <taxon>Viruses</taxon>
        <taxon>Duplodnaviria</taxon>
        <taxon>Heunggongvirae</taxon>
        <taxon>Uroviricota</taxon>
        <taxon>Caudoviricetes</taxon>
        <taxon>Peduoviridae</taxon>
        <taxon>Maltschvirus</taxon>
        <taxon>Maltschvirus maltsch</taxon>
    </lineage>
</organism>
<accession>A0A6J7X2Z8</accession>
<name>A0A6J7X2Z8_9CAUD</name>
<dbReference type="EMBL" id="LR798318">
    <property type="protein sequence ID" value="CAB5223362.1"/>
    <property type="molecule type" value="Genomic_DNA"/>
</dbReference>
<evidence type="ECO:0000313" key="1">
    <source>
        <dbReference type="EMBL" id="CAB5223362.1"/>
    </source>
</evidence>
<gene>
    <name evidence="1" type="ORF">UFOVP381_35</name>
</gene>